<evidence type="ECO:0000259" key="13">
    <source>
        <dbReference type="PROSITE" id="PS50885"/>
    </source>
</evidence>
<dbReference type="EC" id="2.7.13.3" evidence="3"/>
<evidence type="ECO:0000313" key="15">
    <source>
        <dbReference type="Proteomes" id="UP000002382"/>
    </source>
</evidence>
<keyword evidence="10 11" id="KW-0472">Membrane</keyword>
<dbReference type="InterPro" id="IPR003661">
    <property type="entry name" value="HisK_dim/P_dom"/>
</dbReference>
<dbReference type="Pfam" id="PF00512">
    <property type="entry name" value="HisKA"/>
    <property type="match status" value="1"/>
</dbReference>
<dbReference type="Pfam" id="PF02518">
    <property type="entry name" value="HATPase_c"/>
    <property type="match status" value="1"/>
</dbReference>
<dbReference type="CDD" id="cd00075">
    <property type="entry name" value="HATPase"/>
    <property type="match status" value="1"/>
</dbReference>
<dbReference type="eggNOG" id="COG5000">
    <property type="taxonomic scope" value="Bacteria"/>
</dbReference>
<dbReference type="InterPro" id="IPR005467">
    <property type="entry name" value="His_kinase_dom"/>
</dbReference>
<dbReference type="InterPro" id="IPR050428">
    <property type="entry name" value="TCS_sensor_his_kinase"/>
</dbReference>
<dbReference type="EMBL" id="CP001634">
    <property type="protein sequence ID" value="ACR79270.1"/>
    <property type="molecule type" value="Genomic_DNA"/>
</dbReference>
<evidence type="ECO:0000256" key="11">
    <source>
        <dbReference type="SAM" id="Phobius"/>
    </source>
</evidence>
<dbReference type="InterPro" id="IPR003660">
    <property type="entry name" value="HAMP_dom"/>
</dbReference>
<keyword evidence="5" id="KW-0808">Transferase</keyword>
<dbReference type="PANTHER" id="PTHR45436">
    <property type="entry name" value="SENSOR HISTIDINE KINASE YKOH"/>
    <property type="match status" value="1"/>
</dbReference>
<keyword evidence="15" id="KW-1185">Reference proteome</keyword>
<evidence type="ECO:0000259" key="12">
    <source>
        <dbReference type="PROSITE" id="PS50109"/>
    </source>
</evidence>
<name>C5CEM4_KOSOT</name>
<proteinExistence type="predicted"/>
<dbReference type="eggNOG" id="COG2205">
    <property type="taxonomic scope" value="Bacteria"/>
</dbReference>
<dbReference type="SMART" id="SM00388">
    <property type="entry name" value="HisKA"/>
    <property type="match status" value="1"/>
</dbReference>
<dbReference type="InterPro" id="IPR003594">
    <property type="entry name" value="HATPase_dom"/>
</dbReference>
<gene>
    <name evidence="14" type="ordered locus">Kole_0550</name>
</gene>
<dbReference type="Proteomes" id="UP000002382">
    <property type="component" value="Chromosome"/>
</dbReference>
<dbReference type="FunFam" id="1.10.287.130:FF:000001">
    <property type="entry name" value="Two-component sensor histidine kinase"/>
    <property type="match status" value="1"/>
</dbReference>
<protein>
    <recommendedName>
        <fullName evidence="3">histidine kinase</fullName>
        <ecNumber evidence="3">2.7.13.3</ecNumber>
    </recommendedName>
</protein>
<keyword evidence="6 11" id="KW-0812">Transmembrane</keyword>
<comment type="catalytic activity">
    <reaction evidence="1">
        <text>ATP + protein L-histidine = ADP + protein N-phospho-L-histidine.</text>
        <dbReference type="EC" id="2.7.13.3"/>
    </reaction>
</comment>
<dbReference type="CDD" id="cd00082">
    <property type="entry name" value="HisKA"/>
    <property type="match status" value="1"/>
</dbReference>
<reference evidence="14 15" key="1">
    <citation type="submission" date="2009-06" db="EMBL/GenBank/DDBJ databases">
        <title>Complete sequence of Thermotogales bacterium TBF 19.5.1.</title>
        <authorList>
            <consortium name="US DOE Joint Genome Institute"/>
            <person name="Lucas S."/>
            <person name="Copeland A."/>
            <person name="Lapidus A."/>
            <person name="Glavina del Rio T."/>
            <person name="Tice H."/>
            <person name="Bruce D."/>
            <person name="Goodwin L."/>
            <person name="Pitluck S."/>
            <person name="Chertkov O."/>
            <person name="Brettin T."/>
            <person name="Detter J.C."/>
            <person name="Han C."/>
            <person name="Schmutz J."/>
            <person name="Larimer F."/>
            <person name="Land M."/>
            <person name="Hauser L."/>
            <person name="Kyrpides N."/>
            <person name="Ovchinnikova G."/>
            <person name="Noll K."/>
        </authorList>
    </citation>
    <scope>NUCLEOTIDE SEQUENCE [LARGE SCALE GENOMIC DNA]</scope>
    <source>
        <strain evidence="15">ATCC BAA-1733 / DSM 21960 / TBF 19.5.1</strain>
    </source>
</reference>
<evidence type="ECO:0000256" key="6">
    <source>
        <dbReference type="ARBA" id="ARBA00022692"/>
    </source>
</evidence>
<evidence type="ECO:0000256" key="4">
    <source>
        <dbReference type="ARBA" id="ARBA00022553"/>
    </source>
</evidence>
<dbReference type="HOGENOM" id="CLU_000445_89_6_0"/>
<sequence>MKTITIRTKLTIWYVTFLAIVLITFTVVLYFSFSTNLRRTIDKNLEFIASQLIINIDYDDNKLAFQNTENGANLIKNFIGKELFARILDENGNVIDGFGNYFLLPADPKILKKGFLTILTDSGEWRVYTVKLSLGWLQVAEFTEPFGETLEKFRSLLVIFIPLTLIIASIGSYLLAKKTLKPIDRITNLAREINAEKIDRRLDIDLPDDELGRLSKTFNQMLDRLENALNSQKQFSANAAHDLRTPLTSIKGIIDVTLNRERDALEYKDSLIQIRKQVERMSKLVDTLLIVARFDSKAIKLHKEKIDLTELLEVVVEQMQYAANRKGIILKADLQDNLTIVGDFDLVVRLFLNLIDNAIKYNQPGGQVTVTAKLSEKKKGLKHVLVSICDTGQGIPENELERIFDKFYRIDKSRSRVEGAGLGLSIVKEIALAHNAEIQVKSQLGKGSIFIVKFPI</sequence>
<dbReference type="Pfam" id="PF00672">
    <property type="entry name" value="HAMP"/>
    <property type="match status" value="1"/>
</dbReference>
<dbReference type="GO" id="GO:0005886">
    <property type="term" value="C:plasma membrane"/>
    <property type="evidence" value="ECO:0007669"/>
    <property type="project" value="TreeGrafter"/>
</dbReference>
<evidence type="ECO:0000256" key="5">
    <source>
        <dbReference type="ARBA" id="ARBA00022679"/>
    </source>
</evidence>
<keyword evidence="7 14" id="KW-0418">Kinase</keyword>
<feature type="domain" description="Histidine kinase" evidence="12">
    <location>
        <begin position="238"/>
        <end position="456"/>
    </location>
</feature>
<dbReference type="Gene3D" id="3.30.565.10">
    <property type="entry name" value="Histidine kinase-like ATPase, C-terminal domain"/>
    <property type="match status" value="1"/>
</dbReference>
<evidence type="ECO:0000256" key="3">
    <source>
        <dbReference type="ARBA" id="ARBA00012438"/>
    </source>
</evidence>
<keyword evidence="4" id="KW-0597">Phosphoprotein</keyword>
<dbReference type="SUPFAM" id="SSF55874">
    <property type="entry name" value="ATPase domain of HSP90 chaperone/DNA topoisomerase II/histidine kinase"/>
    <property type="match status" value="1"/>
</dbReference>
<reference evidence="14 15" key="2">
    <citation type="journal article" date="2011" name="J. Bacteriol.">
        <title>Genome Sequence of Kosmotoga olearia Strain TBF 19.5.1, a Thermophilic Bacterium with a Wide Growth Temperature Range, Isolated from the Troll B Oil Platform in the North Sea.</title>
        <authorList>
            <person name="Swithers K.S."/>
            <person name="Dipippo J.L."/>
            <person name="Bruce D.C."/>
            <person name="Detter C."/>
            <person name="Tapia R."/>
            <person name="Han S."/>
            <person name="Goodwin L.A."/>
            <person name="Han J."/>
            <person name="Woyke T."/>
            <person name="Pitluck S."/>
            <person name="Pennacchio L."/>
            <person name="Nolan M."/>
            <person name="Mikhailova N."/>
            <person name="Land M.L."/>
            <person name="Nesbo C.L."/>
            <person name="Gogarten J.P."/>
            <person name="Noll K.M."/>
        </authorList>
    </citation>
    <scope>NUCLEOTIDE SEQUENCE [LARGE SCALE GENOMIC DNA]</scope>
    <source>
        <strain evidence="15">ATCC BAA-1733 / DSM 21960 / TBF 19.5.1</strain>
    </source>
</reference>
<evidence type="ECO:0000256" key="8">
    <source>
        <dbReference type="ARBA" id="ARBA00022989"/>
    </source>
</evidence>
<dbReference type="Gene3D" id="1.10.287.130">
    <property type="match status" value="1"/>
</dbReference>
<dbReference type="CDD" id="cd06225">
    <property type="entry name" value="HAMP"/>
    <property type="match status" value="1"/>
</dbReference>
<dbReference type="PRINTS" id="PR00344">
    <property type="entry name" value="BCTRLSENSOR"/>
</dbReference>
<organism evidence="14 15">
    <name type="scientific">Kosmotoga olearia (strain ATCC BAA-1733 / DSM 21960 / TBF 19.5.1)</name>
    <dbReference type="NCBI Taxonomy" id="521045"/>
    <lineage>
        <taxon>Bacteria</taxon>
        <taxon>Thermotogati</taxon>
        <taxon>Thermotogota</taxon>
        <taxon>Thermotogae</taxon>
        <taxon>Kosmotogales</taxon>
        <taxon>Kosmotogaceae</taxon>
        <taxon>Kosmotoga</taxon>
    </lineage>
</organism>
<dbReference type="SMART" id="SM00304">
    <property type="entry name" value="HAMP"/>
    <property type="match status" value="1"/>
</dbReference>
<dbReference type="SUPFAM" id="SSF47384">
    <property type="entry name" value="Homodimeric domain of signal transducing histidine kinase"/>
    <property type="match status" value="1"/>
</dbReference>
<dbReference type="AlphaFoldDB" id="C5CEM4"/>
<keyword evidence="8 11" id="KW-1133">Transmembrane helix</keyword>
<evidence type="ECO:0000256" key="1">
    <source>
        <dbReference type="ARBA" id="ARBA00000085"/>
    </source>
</evidence>
<dbReference type="GO" id="GO:0000155">
    <property type="term" value="F:phosphorelay sensor kinase activity"/>
    <property type="evidence" value="ECO:0007669"/>
    <property type="project" value="InterPro"/>
</dbReference>
<dbReference type="Gene3D" id="6.10.340.10">
    <property type="match status" value="1"/>
</dbReference>
<evidence type="ECO:0000256" key="10">
    <source>
        <dbReference type="ARBA" id="ARBA00023136"/>
    </source>
</evidence>
<dbReference type="STRING" id="521045.Kole_0550"/>
<keyword evidence="9" id="KW-0902">Two-component regulatory system</keyword>
<dbReference type="SUPFAM" id="SSF158472">
    <property type="entry name" value="HAMP domain-like"/>
    <property type="match status" value="1"/>
</dbReference>
<evidence type="ECO:0000256" key="2">
    <source>
        <dbReference type="ARBA" id="ARBA00004370"/>
    </source>
</evidence>
<dbReference type="PANTHER" id="PTHR45436:SF5">
    <property type="entry name" value="SENSOR HISTIDINE KINASE TRCS"/>
    <property type="match status" value="1"/>
</dbReference>
<evidence type="ECO:0000313" key="14">
    <source>
        <dbReference type="EMBL" id="ACR79270.1"/>
    </source>
</evidence>
<evidence type="ECO:0000256" key="7">
    <source>
        <dbReference type="ARBA" id="ARBA00022777"/>
    </source>
</evidence>
<dbReference type="FunFam" id="3.30.565.10:FF:000006">
    <property type="entry name" value="Sensor histidine kinase WalK"/>
    <property type="match status" value="1"/>
</dbReference>
<accession>C5CEM4</accession>
<dbReference type="SMART" id="SM00387">
    <property type="entry name" value="HATPase_c"/>
    <property type="match status" value="1"/>
</dbReference>
<dbReference type="InterPro" id="IPR036097">
    <property type="entry name" value="HisK_dim/P_sf"/>
</dbReference>
<dbReference type="InterPro" id="IPR004358">
    <property type="entry name" value="Sig_transdc_His_kin-like_C"/>
</dbReference>
<dbReference type="KEGG" id="kol:Kole_0550"/>
<dbReference type="InterPro" id="IPR036890">
    <property type="entry name" value="HATPase_C_sf"/>
</dbReference>
<feature type="transmembrane region" description="Helical" evidence="11">
    <location>
        <begin position="12"/>
        <end position="33"/>
    </location>
</feature>
<evidence type="ECO:0000256" key="9">
    <source>
        <dbReference type="ARBA" id="ARBA00023012"/>
    </source>
</evidence>
<dbReference type="PROSITE" id="PS50109">
    <property type="entry name" value="HIS_KIN"/>
    <property type="match status" value="1"/>
</dbReference>
<comment type="subcellular location">
    <subcellularLocation>
        <location evidence="2">Membrane</location>
    </subcellularLocation>
</comment>
<feature type="transmembrane region" description="Helical" evidence="11">
    <location>
        <begin position="156"/>
        <end position="176"/>
    </location>
</feature>
<feature type="domain" description="HAMP" evidence="13">
    <location>
        <begin position="177"/>
        <end position="230"/>
    </location>
</feature>
<dbReference type="PROSITE" id="PS50885">
    <property type="entry name" value="HAMP"/>
    <property type="match status" value="1"/>
</dbReference>